<dbReference type="Gene3D" id="2.80.10.50">
    <property type="match status" value="3"/>
</dbReference>
<sequence length="493" mass="49915">MKRKLVTILITIAAIVFASAGSQTAFAVVTASDGTLSSTFGGSGSGFNGTVNEFVVQPDGKIVAVGNFTQYNGINAPMIVRLNADGSIDQTLNVGTGFPTVSLSLCPKGLALQPDGKIVVTGSFRSFNGNTSQGIVRLNSNGSFDSSFVSPFAPFAAWNTNPYGQRVSVLSDGSILVVGEFMVTGQTSPGTPVGRIAKLSSTGTLDTTFNSNLGAGVPGSGDGTVVALEVQPDGKILVGGTFTTLSSSIYTAASKPVPIGIARLNADGSPDTTFTPQLTGAMKFVMDFSLSGNQIFVAGFFTGVNSTPQGYLIKLSSSGTLDSSFNSGGAGFAGGQRATGVTVASDGSIYVAGSFTTYNGSAVKSMVRLSSTGTLDPNFSAGTGFSANPYIVPITEISNGDVLIGGAFSSYNGTAIGNFAKLTNVPADAAVRAAVNNANSANNSQSSNGVTITSSPALAETGSFNWMLLGTFGVSTVSGLLLLAYSLHRGQQG</sequence>
<accession>A0A173LZ34</accession>
<gene>
    <name evidence="3" type="ORF">AUMI_112390</name>
</gene>
<protein>
    <submittedName>
        <fullName evidence="3">Uncharacterized protein</fullName>
    </submittedName>
</protein>
<feature type="transmembrane region" description="Helical" evidence="1">
    <location>
        <begin position="464"/>
        <end position="487"/>
    </location>
</feature>
<name>A0A173LZ34_9MICO</name>
<keyword evidence="1" id="KW-1133">Transmembrane helix</keyword>
<evidence type="ECO:0000256" key="2">
    <source>
        <dbReference type="SAM" id="SignalP"/>
    </source>
</evidence>
<dbReference type="NCBIfam" id="TIGR02608">
    <property type="entry name" value="delta_60_rpt"/>
    <property type="match status" value="6"/>
</dbReference>
<dbReference type="KEGG" id="amin:AUMI_112390"/>
<keyword evidence="1" id="KW-0472">Membrane</keyword>
<evidence type="ECO:0000313" key="3">
    <source>
        <dbReference type="EMBL" id="BAU99781.1"/>
    </source>
</evidence>
<dbReference type="EMBL" id="AP017457">
    <property type="protein sequence ID" value="BAU99781.1"/>
    <property type="molecule type" value="Genomic_DNA"/>
</dbReference>
<evidence type="ECO:0000256" key="1">
    <source>
        <dbReference type="SAM" id="Phobius"/>
    </source>
</evidence>
<keyword evidence="2" id="KW-0732">Signal</keyword>
<dbReference type="AlphaFoldDB" id="A0A173LZ34"/>
<organism evidence="3 4">
    <name type="scientific">Aurantimicrobium minutum</name>
    <dbReference type="NCBI Taxonomy" id="708131"/>
    <lineage>
        <taxon>Bacteria</taxon>
        <taxon>Bacillati</taxon>
        <taxon>Actinomycetota</taxon>
        <taxon>Actinomycetes</taxon>
        <taxon>Micrococcales</taxon>
        <taxon>Microbacteriaceae</taxon>
        <taxon>Aurantimicrobium</taxon>
    </lineage>
</organism>
<proteinExistence type="predicted"/>
<dbReference type="InterPro" id="IPR013431">
    <property type="entry name" value="Delta_60_rpt"/>
</dbReference>
<dbReference type="SUPFAM" id="SSF101898">
    <property type="entry name" value="NHL repeat"/>
    <property type="match status" value="1"/>
</dbReference>
<dbReference type="Proteomes" id="UP000243847">
    <property type="component" value="Chromosome sequence1"/>
</dbReference>
<keyword evidence="1" id="KW-0812">Transmembrane</keyword>
<reference evidence="3 4" key="1">
    <citation type="journal article" date="2016" name="Genome Announc.">
        <title>Complete Genome Sequence of Aurantimicrobium minutum Type Strain KNCT, a Planktonic Ultramicrobacterium Isolated from River Water.</title>
        <authorList>
            <person name="Nakai R."/>
            <person name="Fujisawa T."/>
            <person name="Nakamura Y."/>
            <person name="Nishide H."/>
            <person name="Uchiyama I."/>
            <person name="Baba T."/>
            <person name="Toyoda A."/>
            <person name="Fujiyama A."/>
            <person name="Naganuma T."/>
            <person name="Niki H."/>
        </authorList>
    </citation>
    <scope>NUCLEOTIDE SEQUENCE [LARGE SCALE GENOMIC DNA]</scope>
    <source>
        <strain evidence="3 4">KNC</strain>
    </source>
</reference>
<feature type="chain" id="PRO_5008008958" evidence="2">
    <location>
        <begin position="28"/>
        <end position="493"/>
    </location>
</feature>
<dbReference type="Pfam" id="PF17164">
    <property type="entry name" value="DUF5122"/>
    <property type="match status" value="7"/>
</dbReference>
<feature type="signal peptide" evidence="2">
    <location>
        <begin position="1"/>
        <end position="27"/>
    </location>
</feature>
<evidence type="ECO:0000313" key="4">
    <source>
        <dbReference type="Proteomes" id="UP000243847"/>
    </source>
</evidence>